<organism evidence="1 2">
    <name type="scientific">Etheostoma spectabile</name>
    <name type="common">orangethroat darter</name>
    <dbReference type="NCBI Taxonomy" id="54343"/>
    <lineage>
        <taxon>Eukaryota</taxon>
        <taxon>Metazoa</taxon>
        <taxon>Chordata</taxon>
        <taxon>Craniata</taxon>
        <taxon>Vertebrata</taxon>
        <taxon>Euteleostomi</taxon>
        <taxon>Actinopterygii</taxon>
        <taxon>Neopterygii</taxon>
        <taxon>Teleostei</taxon>
        <taxon>Neoteleostei</taxon>
        <taxon>Acanthomorphata</taxon>
        <taxon>Eupercaria</taxon>
        <taxon>Perciformes</taxon>
        <taxon>Percoidei</taxon>
        <taxon>Percidae</taxon>
        <taxon>Etheostomatinae</taxon>
        <taxon>Etheostoma</taxon>
    </lineage>
</organism>
<dbReference type="Proteomes" id="UP000327493">
    <property type="component" value="Chromosome 23"/>
</dbReference>
<keyword evidence="2" id="KW-1185">Reference proteome</keyword>
<evidence type="ECO:0000313" key="1">
    <source>
        <dbReference type="EMBL" id="KAA8580378.1"/>
    </source>
</evidence>
<protein>
    <submittedName>
        <fullName evidence="1">Uncharacterized protein</fullName>
    </submittedName>
</protein>
<sequence length="298" mass="32327">MEGRYTEGCLTAGDPHSGRGSVKLQDLKILFRQPWYIVILGGIGAAVGVRDEAFGVWPAVWRYTVFWAGRGRRHPSAQMDIPGSCCFDRFQLCLGGFEPAGSDFFARAGGCVGVMVGGGVALRLPSFPCNELWCRGVVEVDCFRCSFGISPDPLERASLLSALWWRIDFSSESRRDLLGGRLSRLRSGTGLGSLESFSIGDYPTTLSCHNLAVAVPGAGSSSFAFLSSVMDACSCSTTKSSSKKKSLDNVTCRNSTSSSMDSFIRCSVLFQFGHHLLEDAVVVILETYQLWEPGDKKP</sequence>
<reference evidence="1 2" key="1">
    <citation type="submission" date="2019-08" db="EMBL/GenBank/DDBJ databases">
        <title>A chromosome-level genome assembly, high-density linkage maps, and genome scans reveal the genomic architecture of hybrid incompatibilities underlying speciation via character displacement in darters (Percidae: Etheostominae).</title>
        <authorList>
            <person name="Moran R.L."/>
            <person name="Catchen J.M."/>
            <person name="Fuller R.C."/>
        </authorList>
    </citation>
    <scope>NUCLEOTIDE SEQUENCE [LARGE SCALE GENOMIC DNA]</scope>
    <source>
        <strain evidence="1">EspeVRDwgs_2016</strain>
        <tissue evidence="1">Muscle</tissue>
    </source>
</reference>
<accession>A0A5J5CFH1</accession>
<proteinExistence type="predicted"/>
<dbReference type="EMBL" id="VOFY01000023">
    <property type="protein sequence ID" value="KAA8580378.1"/>
    <property type="molecule type" value="Genomic_DNA"/>
</dbReference>
<gene>
    <name evidence="1" type="ORF">FQN60_005913</name>
</gene>
<comment type="caution">
    <text evidence="1">The sequence shown here is derived from an EMBL/GenBank/DDBJ whole genome shotgun (WGS) entry which is preliminary data.</text>
</comment>
<evidence type="ECO:0000313" key="2">
    <source>
        <dbReference type="Proteomes" id="UP000327493"/>
    </source>
</evidence>
<name>A0A5J5CFH1_9PERO</name>
<dbReference type="AlphaFoldDB" id="A0A5J5CFH1"/>